<evidence type="ECO:0000256" key="4">
    <source>
        <dbReference type="ARBA" id="ARBA00022723"/>
    </source>
</evidence>
<dbReference type="InterPro" id="IPR036396">
    <property type="entry name" value="Cyt_P450_sf"/>
</dbReference>
<keyword evidence="4 7" id="KW-0479">Metal-binding</keyword>
<proteinExistence type="inferred from homology"/>
<feature type="binding site" description="axial binding residue" evidence="7">
    <location>
        <position position="439"/>
    </location>
    <ligand>
        <name>heme</name>
        <dbReference type="ChEBI" id="CHEBI:30413"/>
    </ligand>
    <ligandPart>
        <name>Fe</name>
        <dbReference type="ChEBI" id="CHEBI:18248"/>
    </ligandPart>
</feature>
<sequence length="498" mass="55953">MIEINPKALGLVLGAVTVTYYLTQQFRDQLRDVPGPRLARISRLWYLWKVYRGNFHEENIRLHKKYGPLVRIGPNLVSADSSEAIKVLYAPGSKFPKGDWYRSWNGPTARQSSLFALSDIRAHSDMRKKYSQLYSMTSVVLYEGLVENTIKLFKARIDDFVTGEKVMDVQKWMQMFSFDAISQLTFSEPIGFIETGDDIGNLLGSLEQFNALMTFFGIFPGIIEMLWKVIGDFGASDYLIEFTARSIEKLKEARDDVSDGNTSFLGKLLSLSSGNPEKYSPMIVFGGPAMNIFAGSDTTSITLTAIFYHLMKNPSCMAKLQEEVDRATTEGNLSDPPSFPEAQKLQYLQAVIQEALRIHPAVGLPMFRRVPMGGTTISSTFFPEGIEVGVNPWVAHHNQSAFGQDAGEFNPDRWIETDSATQSIMQKSYIPFGAGARTCIGKNISLLEISKLVPYLVRNYDFQVVTDKWESTNRWFVKPHGFEVLVKARSLLPDTDAS</sequence>
<dbReference type="PRINTS" id="PR00385">
    <property type="entry name" value="P450"/>
</dbReference>
<evidence type="ECO:0000256" key="2">
    <source>
        <dbReference type="ARBA" id="ARBA00010617"/>
    </source>
</evidence>
<dbReference type="CDD" id="cd11060">
    <property type="entry name" value="CYP57A1-like"/>
    <property type="match status" value="1"/>
</dbReference>
<dbReference type="AlphaFoldDB" id="A0A395MX86"/>
<comment type="similarity">
    <text evidence="2 8">Belongs to the cytochrome P450 family.</text>
</comment>
<evidence type="ECO:0000313" key="10">
    <source>
        <dbReference type="Proteomes" id="UP000265631"/>
    </source>
</evidence>
<dbReference type="InterPro" id="IPR050121">
    <property type="entry name" value="Cytochrome_P450_monoxygenase"/>
</dbReference>
<dbReference type="SUPFAM" id="SSF48264">
    <property type="entry name" value="Cytochrome P450"/>
    <property type="match status" value="1"/>
</dbReference>
<evidence type="ECO:0000256" key="3">
    <source>
        <dbReference type="ARBA" id="ARBA00022617"/>
    </source>
</evidence>
<dbReference type="STRING" id="2594813.A0A395MX86"/>
<comment type="cofactor">
    <cofactor evidence="1 7">
        <name>heme</name>
        <dbReference type="ChEBI" id="CHEBI:30413"/>
    </cofactor>
</comment>
<dbReference type="Pfam" id="PF00067">
    <property type="entry name" value="p450"/>
    <property type="match status" value="1"/>
</dbReference>
<dbReference type="PROSITE" id="PS00086">
    <property type="entry name" value="CYTOCHROME_P450"/>
    <property type="match status" value="1"/>
</dbReference>
<organism evidence="9 10">
    <name type="scientific">Fusarium flagelliforme</name>
    <dbReference type="NCBI Taxonomy" id="2675880"/>
    <lineage>
        <taxon>Eukaryota</taxon>
        <taxon>Fungi</taxon>
        <taxon>Dikarya</taxon>
        <taxon>Ascomycota</taxon>
        <taxon>Pezizomycotina</taxon>
        <taxon>Sordariomycetes</taxon>
        <taxon>Hypocreomycetidae</taxon>
        <taxon>Hypocreales</taxon>
        <taxon>Nectriaceae</taxon>
        <taxon>Fusarium</taxon>
        <taxon>Fusarium incarnatum-equiseti species complex</taxon>
    </lineage>
</organism>
<dbReference type="InterPro" id="IPR001128">
    <property type="entry name" value="Cyt_P450"/>
</dbReference>
<evidence type="ECO:0000256" key="8">
    <source>
        <dbReference type="RuleBase" id="RU000461"/>
    </source>
</evidence>
<dbReference type="Gene3D" id="1.10.630.10">
    <property type="entry name" value="Cytochrome P450"/>
    <property type="match status" value="1"/>
</dbReference>
<dbReference type="EMBL" id="PXXK01000069">
    <property type="protein sequence ID" value="RFN52337.1"/>
    <property type="molecule type" value="Genomic_DNA"/>
</dbReference>
<comment type="caution">
    <text evidence="9">The sequence shown here is derived from an EMBL/GenBank/DDBJ whole genome shotgun (WGS) entry which is preliminary data.</text>
</comment>
<dbReference type="GO" id="GO:0020037">
    <property type="term" value="F:heme binding"/>
    <property type="evidence" value="ECO:0007669"/>
    <property type="project" value="InterPro"/>
</dbReference>
<reference evidence="9 10" key="1">
    <citation type="journal article" date="2018" name="PLoS Pathog.">
        <title>Evolution of structural diversity of trichothecenes, a family of toxins produced by plant pathogenic and entomopathogenic fungi.</title>
        <authorList>
            <person name="Proctor R.H."/>
            <person name="McCormick S.P."/>
            <person name="Kim H.S."/>
            <person name="Cardoza R.E."/>
            <person name="Stanley A.M."/>
            <person name="Lindo L."/>
            <person name="Kelly A."/>
            <person name="Brown D.W."/>
            <person name="Lee T."/>
            <person name="Vaughan M.M."/>
            <person name="Alexander N.J."/>
            <person name="Busman M."/>
            <person name="Gutierrez S."/>
        </authorList>
    </citation>
    <scope>NUCLEOTIDE SEQUENCE [LARGE SCALE GENOMIC DNA]</scope>
    <source>
        <strain evidence="9 10">NRRL 13405</strain>
    </source>
</reference>
<dbReference type="InterPro" id="IPR017972">
    <property type="entry name" value="Cyt_P450_CS"/>
</dbReference>
<name>A0A395MX86_9HYPO</name>
<dbReference type="PANTHER" id="PTHR24305">
    <property type="entry name" value="CYTOCHROME P450"/>
    <property type="match status" value="1"/>
</dbReference>
<keyword evidence="10" id="KW-1185">Reference proteome</keyword>
<dbReference type="PANTHER" id="PTHR24305:SF190">
    <property type="entry name" value="P450, PUTATIVE (EUROFUNG)-RELATED"/>
    <property type="match status" value="1"/>
</dbReference>
<evidence type="ECO:0000256" key="7">
    <source>
        <dbReference type="PIRSR" id="PIRSR602403-1"/>
    </source>
</evidence>
<evidence type="ECO:0000256" key="6">
    <source>
        <dbReference type="ARBA" id="ARBA00023033"/>
    </source>
</evidence>
<evidence type="ECO:0000313" key="9">
    <source>
        <dbReference type="EMBL" id="RFN52337.1"/>
    </source>
</evidence>
<keyword evidence="6 8" id="KW-0503">Monooxygenase</keyword>
<dbReference type="GO" id="GO:0005506">
    <property type="term" value="F:iron ion binding"/>
    <property type="evidence" value="ECO:0007669"/>
    <property type="project" value="InterPro"/>
</dbReference>
<dbReference type="GO" id="GO:0004497">
    <property type="term" value="F:monooxygenase activity"/>
    <property type="evidence" value="ECO:0007669"/>
    <property type="project" value="UniProtKB-KW"/>
</dbReference>
<accession>A0A395MX86</accession>
<keyword evidence="3 7" id="KW-0349">Heme</keyword>
<dbReference type="Proteomes" id="UP000265631">
    <property type="component" value="Unassembled WGS sequence"/>
</dbReference>
<gene>
    <name evidence="9" type="ORF">FIE12Z_3407</name>
</gene>
<keyword evidence="5 7" id="KW-0408">Iron</keyword>
<protein>
    <submittedName>
        <fullName evidence="9">Cytochrome p450 oxidoreductase</fullName>
    </submittedName>
</protein>
<dbReference type="InterPro" id="IPR002403">
    <property type="entry name" value="Cyt_P450_E_grp-IV"/>
</dbReference>
<keyword evidence="8" id="KW-0560">Oxidoreductase</keyword>
<evidence type="ECO:0000256" key="1">
    <source>
        <dbReference type="ARBA" id="ARBA00001971"/>
    </source>
</evidence>
<dbReference type="PRINTS" id="PR00465">
    <property type="entry name" value="EP450IV"/>
</dbReference>
<evidence type="ECO:0000256" key="5">
    <source>
        <dbReference type="ARBA" id="ARBA00023004"/>
    </source>
</evidence>
<dbReference type="GO" id="GO:0016705">
    <property type="term" value="F:oxidoreductase activity, acting on paired donors, with incorporation or reduction of molecular oxygen"/>
    <property type="evidence" value="ECO:0007669"/>
    <property type="project" value="InterPro"/>
</dbReference>